<keyword evidence="4 5" id="KW-0472">Membrane</keyword>
<dbReference type="InterPro" id="IPR051784">
    <property type="entry name" value="Nod_factor_ABC_transporter"/>
</dbReference>
<keyword evidence="3 5" id="KW-1133">Transmembrane helix</keyword>
<dbReference type="PANTHER" id="PTHR43229:SF2">
    <property type="entry name" value="NODULATION PROTEIN J"/>
    <property type="match status" value="1"/>
</dbReference>
<feature type="transmembrane region" description="Helical" evidence="5">
    <location>
        <begin position="178"/>
        <end position="197"/>
    </location>
</feature>
<dbReference type="RefSeq" id="WP_101009495.1">
    <property type="nucleotide sequence ID" value="NZ_FRFC01000003.1"/>
</dbReference>
<dbReference type="Pfam" id="PF01061">
    <property type="entry name" value="ABC2_membrane"/>
    <property type="match status" value="1"/>
</dbReference>
<sequence>MPNTIEIRTYCGRLYALWLREFKVFLREKSRLVASTFTPLLWLFVIGNGFGSSVSLTATSSIEYQQFLFPGILCMSVIFSAVFFGSYIIWDRKFDFLKSVMVAPVSRGSIFTGKVLGGMTTSLIQTGILLAVGLAIGVHFTPLGFIETIAVILLLAFALTSLGLAIGSYMSSLEGFQMIVSFVVFPLFFLSGALFPLDKIPPWLSILTTIDPATYSVDAMRNIILGIGNRPLGLDMSILIAYTIVLGMLGTWSFKRMKAI</sequence>
<feature type="transmembrane region" description="Helical" evidence="5">
    <location>
        <begin position="32"/>
        <end position="55"/>
    </location>
</feature>
<dbReference type="PIRSF" id="PIRSF006648">
    <property type="entry name" value="DrrB"/>
    <property type="match status" value="1"/>
</dbReference>
<evidence type="ECO:0000256" key="2">
    <source>
        <dbReference type="ARBA" id="ARBA00022692"/>
    </source>
</evidence>
<dbReference type="EMBL" id="FRFC01000003">
    <property type="protein sequence ID" value="SHO44944.1"/>
    <property type="molecule type" value="Genomic_DNA"/>
</dbReference>
<dbReference type="InterPro" id="IPR000412">
    <property type="entry name" value="ABC_2_transport"/>
</dbReference>
<dbReference type="PRINTS" id="PR00164">
    <property type="entry name" value="ABC2TRNSPORT"/>
</dbReference>
<dbReference type="Proteomes" id="UP000232412">
    <property type="component" value="Unassembled WGS sequence"/>
</dbReference>
<reference evidence="8" key="1">
    <citation type="submission" date="2016-12" db="EMBL/GenBank/DDBJ databases">
        <authorList>
            <person name="Herbold C."/>
        </authorList>
    </citation>
    <scope>NUCLEOTIDE SEQUENCE [LARGE SCALE GENOMIC DNA]</scope>
</reference>
<dbReference type="AlphaFoldDB" id="A0A2H1EGR2"/>
<proteinExistence type="predicted"/>
<feature type="transmembrane region" description="Helical" evidence="5">
    <location>
        <begin position="143"/>
        <end position="166"/>
    </location>
</feature>
<feature type="domain" description="ABC transmembrane type-2" evidence="6">
    <location>
        <begin position="30"/>
        <end position="257"/>
    </location>
</feature>
<evidence type="ECO:0000256" key="1">
    <source>
        <dbReference type="ARBA" id="ARBA00004141"/>
    </source>
</evidence>
<evidence type="ECO:0000259" key="6">
    <source>
        <dbReference type="PROSITE" id="PS51012"/>
    </source>
</evidence>
<protein>
    <submittedName>
        <fullName evidence="7">ABC efflux transporter, permease protein</fullName>
    </submittedName>
</protein>
<dbReference type="InterPro" id="IPR047817">
    <property type="entry name" value="ABC2_TM_bact-type"/>
</dbReference>
<gene>
    <name evidence="7" type="ORF">NSIN_20487</name>
</gene>
<dbReference type="InterPro" id="IPR013525">
    <property type="entry name" value="ABC2_TM"/>
</dbReference>
<accession>A0A2H1EGR2</accession>
<dbReference type="PANTHER" id="PTHR43229">
    <property type="entry name" value="NODULATION PROTEIN J"/>
    <property type="match status" value="1"/>
</dbReference>
<evidence type="ECO:0000256" key="4">
    <source>
        <dbReference type="ARBA" id="ARBA00023136"/>
    </source>
</evidence>
<comment type="subcellular location">
    <subcellularLocation>
        <location evidence="1">Membrane</location>
        <topology evidence="1">Multi-pass membrane protein</topology>
    </subcellularLocation>
</comment>
<keyword evidence="8" id="KW-1185">Reference proteome</keyword>
<evidence type="ECO:0000313" key="7">
    <source>
        <dbReference type="EMBL" id="SHO44944.1"/>
    </source>
</evidence>
<evidence type="ECO:0000256" key="3">
    <source>
        <dbReference type="ARBA" id="ARBA00022989"/>
    </source>
</evidence>
<dbReference type="PROSITE" id="PS51012">
    <property type="entry name" value="ABC_TM2"/>
    <property type="match status" value="1"/>
</dbReference>
<feature type="transmembrane region" description="Helical" evidence="5">
    <location>
        <begin position="236"/>
        <end position="254"/>
    </location>
</feature>
<evidence type="ECO:0000256" key="5">
    <source>
        <dbReference type="SAM" id="Phobius"/>
    </source>
</evidence>
<dbReference type="GO" id="GO:0140359">
    <property type="term" value="F:ABC-type transporter activity"/>
    <property type="evidence" value="ECO:0007669"/>
    <property type="project" value="InterPro"/>
</dbReference>
<dbReference type="GO" id="GO:0043190">
    <property type="term" value="C:ATP-binding cassette (ABC) transporter complex"/>
    <property type="evidence" value="ECO:0007669"/>
    <property type="project" value="InterPro"/>
</dbReference>
<feature type="transmembrane region" description="Helical" evidence="5">
    <location>
        <begin position="111"/>
        <end position="137"/>
    </location>
</feature>
<feature type="transmembrane region" description="Helical" evidence="5">
    <location>
        <begin position="67"/>
        <end position="90"/>
    </location>
</feature>
<organism evidence="7 8">
    <name type="scientific">Nitrosotalea sinensis</name>
    <dbReference type="NCBI Taxonomy" id="1499975"/>
    <lineage>
        <taxon>Archaea</taxon>
        <taxon>Nitrososphaerota</taxon>
        <taxon>Nitrososphaeria</taxon>
        <taxon>Nitrosotaleales</taxon>
        <taxon>Nitrosotaleaceae</taxon>
        <taxon>Nitrosotalea</taxon>
    </lineage>
</organism>
<keyword evidence="2 5" id="KW-0812">Transmembrane</keyword>
<dbReference type="OrthoDB" id="147058at2157"/>
<name>A0A2H1EGR2_9ARCH</name>
<evidence type="ECO:0000313" key="8">
    <source>
        <dbReference type="Proteomes" id="UP000232412"/>
    </source>
</evidence>